<dbReference type="GO" id="GO:0003677">
    <property type="term" value="F:DNA binding"/>
    <property type="evidence" value="ECO:0007669"/>
    <property type="project" value="UniProtKB-KW"/>
</dbReference>
<evidence type="ECO:0000259" key="5">
    <source>
        <dbReference type="PROSITE" id="PS50995"/>
    </source>
</evidence>
<evidence type="ECO:0000313" key="7">
    <source>
        <dbReference type="Proteomes" id="UP000676325"/>
    </source>
</evidence>
<dbReference type="AlphaFoldDB" id="A0A941E5B7"/>
<feature type="region of interest" description="Disordered" evidence="4">
    <location>
        <begin position="34"/>
        <end position="57"/>
    </location>
</feature>
<name>A0A941E5B7_9ACTN</name>
<evidence type="ECO:0000256" key="4">
    <source>
        <dbReference type="SAM" id="MobiDB-lite"/>
    </source>
</evidence>
<keyword evidence="3" id="KW-0804">Transcription</keyword>
<protein>
    <submittedName>
        <fullName evidence="6">Winged helix-turn-helix transcriptional regulator</fullName>
    </submittedName>
</protein>
<dbReference type="InterPro" id="IPR000835">
    <property type="entry name" value="HTH_MarR-typ"/>
</dbReference>
<dbReference type="PANTHER" id="PTHR39515:SF2">
    <property type="entry name" value="HTH-TYPE TRANSCRIPTIONAL REGULATOR RV0880"/>
    <property type="match status" value="1"/>
</dbReference>
<dbReference type="InterPro" id="IPR023187">
    <property type="entry name" value="Tscrpt_reg_MarR-type_CS"/>
</dbReference>
<proteinExistence type="predicted"/>
<dbReference type="SMART" id="SM00347">
    <property type="entry name" value="HTH_MARR"/>
    <property type="match status" value="1"/>
</dbReference>
<dbReference type="EMBL" id="JAGSOH010000005">
    <property type="protein sequence ID" value="MBR7825391.1"/>
    <property type="molecule type" value="Genomic_DNA"/>
</dbReference>
<reference evidence="6" key="1">
    <citation type="submission" date="2021-04" db="EMBL/GenBank/DDBJ databases">
        <title>Genome based classification of Actinospica acidithermotolerans sp. nov., an actinobacterium isolated from an Indonesian hot spring.</title>
        <authorList>
            <person name="Kusuma A.B."/>
            <person name="Putra K.E."/>
            <person name="Nafisah S."/>
            <person name="Loh J."/>
            <person name="Nouioui I."/>
            <person name="Goodfellow M."/>
        </authorList>
    </citation>
    <scope>NUCLEOTIDE SEQUENCE</scope>
    <source>
        <strain evidence="6">MGRD01-02</strain>
    </source>
</reference>
<dbReference type="Gene3D" id="1.10.10.10">
    <property type="entry name" value="Winged helix-like DNA-binding domain superfamily/Winged helix DNA-binding domain"/>
    <property type="match status" value="1"/>
</dbReference>
<comment type="caution">
    <text evidence="6">The sequence shown here is derived from an EMBL/GenBank/DDBJ whole genome shotgun (WGS) entry which is preliminary data.</text>
</comment>
<dbReference type="PANTHER" id="PTHR39515">
    <property type="entry name" value="CONSERVED PROTEIN"/>
    <property type="match status" value="1"/>
</dbReference>
<dbReference type="InterPro" id="IPR052526">
    <property type="entry name" value="HTH-type_Bedaq_tolerance"/>
</dbReference>
<keyword evidence="2" id="KW-0238">DNA-binding</keyword>
<dbReference type="PROSITE" id="PS01117">
    <property type="entry name" value="HTH_MARR_1"/>
    <property type="match status" value="1"/>
</dbReference>
<dbReference type="InterPro" id="IPR036390">
    <property type="entry name" value="WH_DNA-bd_sf"/>
</dbReference>
<keyword evidence="7" id="KW-1185">Reference proteome</keyword>
<dbReference type="GO" id="GO:0003700">
    <property type="term" value="F:DNA-binding transcription factor activity"/>
    <property type="evidence" value="ECO:0007669"/>
    <property type="project" value="InterPro"/>
</dbReference>
<dbReference type="Pfam" id="PF01047">
    <property type="entry name" value="MarR"/>
    <property type="match status" value="1"/>
</dbReference>
<dbReference type="PROSITE" id="PS50995">
    <property type="entry name" value="HTH_MARR_2"/>
    <property type="match status" value="1"/>
</dbReference>
<gene>
    <name evidence="6" type="ORF">KDK95_03655</name>
</gene>
<dbReference type="InterPro" id="IPR036388">
    <property type="entry name" value="WH-like_DNA-bd_sf"/>
</dbReference>
<evidence type="ECO:0000256" key="1">
    <source>
        <dbReference type="ARBA" id="ARBA00023015"/>
    </source>
</evidence>
<organism evidence="6 7">
    <name type="scientific">Actinospica acidithermotolerans</name>
    <dbReference type="NCBI Taxonomy" id="2828514"/>
    <lineage>
        <taxon>Bacteria</taxon>
        <taxon>Bacillati</taxon>
        <taxon>Actinomycetota</taxon>
        <taxon>Actinomycetes</taxon>
        <taxon>Catenulisporales</taxon>
        <taxon>Actinospicaceae</taxon>
        <taxon>Actinospica</taxon>
    </lineage>
</organism>
<evidence type="ECO:0000256" key="3">
    <source>
        <dbReference type="ARBA" id="ARBA00023163"/>
    </source>
</evidence>
<feature type="domain" description="HTH marR-type" evidence="5">
    <location>
        <begin position="57"/>
        <end position="196"/>
    </location>
</feature>
<dbReference type="SUPFAM" id="SSF46785">
    <property type="entry name" value="Winged helix' DNA-binding domain"/>
    <property type="match status" value="1"/>
</dbReference>
<evidence type="ECO:0000256" key="2">
    <source>
        <dbReference type="ARBA" id="ARBA00023125"/>
    </source>
</evidence>
<accession>A0A941E5B7</accession>
<keyword evidence="1" id="KW-0805">Transcription regulation</keyword>
<sequence>MRRVHRYRLPAQHSQSASGTEILGRRSCCPAGYSGLVTRPESESATENSPTAPPADARGLTDVVARLRRVLRASIRADYPWESLPMAQVELLQSLAESAPARVGDLAARLRLAPSTVSGLISQMITAGLVERGTDPHDRRVAVVALSEAGALQLGEWNAAHQRRIAGALADLEPADRAAIGGALPALSRLVERLAAQRDGAEA</sequence>
<feature type="region of interest" description="Disordered" evidence="4">
    <location>
        <begin position="1"/>
        <end position="20"/>
    </location>
</feature>
<dbReference type="Proteomes" id="UP000676325">
    <property type="component" value="Unassembled WGS sequence"/>
</dbReference>
<evidence type="ECO:0000313" key="6">
    <source>
        <dbReference type="EMBL" id="MBR7825391.1"/>
    </source>
</evidence>